<proteinExistence type="predicted"/>
<dbReference type="RefSeq" id="WP_074485975.1">
    <property type="nucleotide sequence ID" value="NZ_FMXP01000013.1"/>
</dbReference>
<accession>A0A1G6BP52</accession>
<dbReference type="EMBL" id="FMXP01000013">
    <property type="protein sequence ID" value="SDB22416.1"/>
    <property type="molecule type" value="Genomic_DNA"/>
</dbReference>
<organism evidence="1 2">
    <name type="scientific">Streptococcus henryi</name>
    <dbReference type="NCBI Taxonomy" id="439219"/>
    <lineage>
        <taxon>Bacteria</taxon>
        <taxon>Bacillati</taxon>
        <taxon>Bacillota</taxon>
        <taxon>Bacilli</taxon>
        <taxon>Lactobacillales</taxon>
        <taxon>Streptococcaceae</taxon>
        <taxon>Streptococcus</taxon>
    </lineage>
</organism>
<protein>
    <submittedName>
        <fullName evidence="1">Uncharacterized protein</fullName>
    </submittedName>
</protein>
<dbReference type="AlphaFoldDB" id="A0A1G6BP52"/>
<dbReference type="Proteomes" id="UP000182508">
    <property type="component" value="Unassembled WGS sequence"/>
</dbReference>
<dbReference type="STRING" id="439219.SAMN02910293_01133"/>
<gene>
    <name evidence="1" type="ORF">SAMN02910293_01133</name>
</gene>
<sequence length="112" mass="12986">MTNNNTVFDRPIMTLSDLRRLGRQGGANLILDDGRQAIIRPKFAAEKKRQWKNGQWSIQEEILSFHEIYPAIAIVKRKHLIIAEKIKRNGKSLLVLTGVGYHRPNQNQRRKT</sequence>
<reference evidence="1 2" key="1">
    <citation type="submission" date="2016-10" db="EMBL/GenBank/DDBJ databases">
        <authorList>
            <person name="de Groot N.N."/>
        </authorList>
    </citation>
    <scope>NUCLEOTIDE SEQUENCE [LARGE SCALE GENOMIC DNA]</scope>
    <source>
        <strain evidence="1 2">A-4</strain>
    </source>
</reference>
<keyword evidence="2" id="KW-1185">Reference proteome</keyword>
<name>A0A1G6BP52_9STRE</name>
<evidence type="ECO:0000313" key="1">
    <source>
        <dbReference type="EMBL" id="SDB22416.1"/>
    </source>
</evidence>
<evidence type="ECO:0000313" key="2">
    <source>
        <dbReference type="Proteomes" id="UP000182508"/>
    </source>
</evidence>